<feature type="domain" description="MotA/TolQ/ExbB proton channel" evidence="8">
    <location>
        <begin position="102"/>
        <end position="201"/>
    </location>
</feature>
<keyword evidence="2" id="KW-1003">Cell membrane</keyword>
<keyword evidence="4 7" id="KW-1133">Transmembrane helix</keyword>
<sequence>MDALFARGLHTLHHLSSDSAPFAYIIHGGLVMVPLLVISAVMWMLVFERVVAFHRLEFRDISMIELVHGCRDGRQISGSRGGLRSQLGRFFVGQQQGSYPLTRSRLDEYYLKTLPNIDRHIDAITTLAMVCPLLGLLGTVSGMITTFDVIALFGTGHSKALAGGISEALITTQGGLLVAIPGMFASAVLSLRARRLRERLEESIMTLKRIVES</sequence>
<reference evidence="9" key="1">
    <citation type="submission" date="2006-05" db="EMBL/GenBank/DDBJ databases">
        <title>Annotation of the draft genome assembly of Desulfuromonas acetoxidans DSM 684.</title>
        <authorList>
            <consortium name="US DOE Joint Genome Institute (JGI-ORNL)"/>
            <person name="Larimer F."/>
            <person name="Land M."/>
            <person name="Hauser L."/>
        </authorList>
    </citation>
    <scope>NUCLEOTIDE SEQUENCE [LARGE SCALE GENOMIC DNA]</scope>
    <source>
        <strain evidence="9">DSM 684</strain>
    </source>
</reference>
<protein>
    <submittedName>
        <fullName evidence="9">MotA/TolQ/ExbB proton channel</fullName>
    </submittedName>
</protein>
<comment type="subcellular location">
    <subcellularLocation>
        <location evidence="1">Cell membrane</location>
        <topology evidence="1">Multi-pass membrane protein</topology>
    </subcellularLocation>
    <subcellularLocation>
        <location evidence="6">Membrane</location>
        <topology evidence="6">Multi-pass membrane protein</topology>
    </subcellularLocation>
</comment>
<evidence type="ECO:0000259" key="8">
    <source>
        <dbReference type="Pfam" id="PF01618"/>
    </source>
</evidence>
<keyword evidence="6" id="KW-0813">Transport</keyword>
<feature type="transmembrane region" description="Helical" evidence="7">
    <location>
        <begin position="127"/>
        <end position="153"/>
    </location>
</feature>
<dbReference type="OrthoDB" id="5405838at2"/>
<dbReference type="GO" id="GO:0005886">
    <property type="term" value="C:plasma membrane"/>
    <property type="evidence" value="ECO:0007669"/>
    <property type="project" value="UniProtKB-SubCell"/>
</dbReference>
<evidence type="ECO:0000256" key="3">
    <source>
        <dbReference type="ARBA" id="ARBA00022692"/>
    </source>
</evidence>
<accession>Q1JX30</accession>
<keyword evidence="5 7" id="KW-0472">Membrane</keyword>
<evidence type="ECO:0000256" key="1">
    <source>
        <dbReference type="ARBA" id="ARBA00004651"/>
    </source>
</evidence>
<evidence type="ECO:0000256" key="6">
    <source>
        <dbReference type="RuleBase" id="RU004057"/>
    </source>
</evidence>
<feature type="transmembrane region" description="Helical" evidence="7">
    <location>
        <begin position="173"/>
        <end position="191"/>
    </location>
</feature>
<dbReference type="EMBL" id="AAEW02000017">
    <property type="protein sequence ID" value="EAT14832.1"/>
    <property type="molecule type" value="Genomic_DNA"/>
</dbReference>
<dbReference type="GO" id="GO:0017038">
    <property type="term" value="P:protein import"/>
    <property type="evidence" value="ECO:0007669"/>
    <property type="project" value="TreeGrafter"/>
</dbReference>
<comment type="caution">
    <text evidence="9">The sequence shown here is derived from an EMBL/GenBank/DDBJ whole genome shotgun (WGS) entry which is preliminary data.</text>
</comment>
<evidence type="ECO:0000256" key="5">
    <source>
        <dbReference type="ARBA" id="ARBA00023136"/>
    </source>
</evidence>
<keyword evidence="6" id="KW-0653">Protein transport</keyword>
<dbReference type="Proteomes" id="UP000005695">
    <property type="component" value="Unassembled WGS sequence"/>
</dbReference>
<dbReference type="InterPro" id="IPR002898">
    <property type="entry name" value="MotA_ExbB_proton_chnl"/>
</dbReference>
<reference evidence="9" key="2">
    <citation type="submission" date="2006-05" db="EMBL/GenBank/DDBJ databases">
        <title>Sequencing of the draft genome and assembly of Desulfuromonas acetoxidans DSM 684.</title>
        <authorList>
            <consortium name="US DOE Joint Genome Institute (JGI-PGF)"/>
            <person name="Copeland A."/>
            <person name="Lucas S."/>
            <person name="Lapidus A."/>
            <person name="Barry K."/>
            <person name="Detter J.C."/>
            <person name="Glavina del Rio T."/>
            <person name="Hammon N."/>
            <person name="Israni S."/>
            <person name="Dalin E."/>
            <person name="Tice H."/>
            <person name="Bruce D."/>
            <person name="Pitluck S."/>
            <person name="Richardson P."/>
        </authorList>
    </citation>
    <scope>NUCLEOTIDE SEQUENCE [LARGE SCALE GENOMIC DNA]</scope>
    <source>
        <strain evidence="9">DSM 684</strain>
    </source>
</reference>
<evidence type="ECO:0000256" key="7">
    <source>
        <dbReference type="SAM" id="Phobius"/>
    </source>
</evidence>
<dbReference type="PANTHER" id="PTHR30625">
    <property type="entry name" value="PROTEIN TOLQ"/>
    <property type="match status" value="1"/>
</dbReference>
<keyword evidence="10" id="KW-1185">Reference proteome</keyword>
<keyword evidence="3 7" id="KW-0812">Transmembrane</keyword>
<gene>
    <name evidence="9" type="ORF">Dace_0971</name>
</gene>
<feature type="transmembrane region" description="Helical" evidence="7">
    <location>
        <begin position="22"/>
        <end position="46"/>
    </location>
</feature>
<organism evidence="9 10">
    <name type="scientific">Desulfuromonas acetoxidans (strain DSM 684 / 11070)</name>
    <dbReference type="NCBI Taxonomy" id="281689"/>
    <lineage>
        <taxon>Bacteria</taxon>
        <taxon>Pseudomonadati</taxon>
        <taxon>Thermodesulfobacteriota</taxon>
        <taxon>Desulfuromonadia</taxon>
        <taxon>Desulfuromonadales</taxon>
        <taxon>Desulfuromonadaceae</taxon>
        <taxon>Desulfuromonas</taxon>
    </lineage>
</organism>
<dbReference type="AlphaFoldDB" id="Q1JX30"/>
<proteinExistence type="inferred from homology"/>
<name>Q1JX30_DESA6</name>
<evidence type="ECO:0000256" key="4">
    <source>
        <dbReference type="ARBA" id="ARBA00022989"/>
    </source>
</evidence>
<comment type="similarity">
    <text evidence="6">Belongs to the exbB/tolQ family.</text>
</comment>
<evidence type="ECO:0000313" key="9">
    <source>
        <dbReference type="EMBL" id="EAT14832.1"/>
    </source>
</evidence>
<dbReference type="InterPro" id="IPR050790">
    <property type="entry name" value="ExbB/TolQ_transport"/>
</dbReference>
<evidence type="ECO:0000256" key="2">
    <source>
        <dbReference type="ARBA" id="ARBA00022475"/>
    </source>
</evidence>
<dbReference type="Pfam" id="PF01618">
    <property type="entry name" value="MotA_ExbB"/>
    <property type="match status" value="1"/>
</dbReference>
<dbReference type="RefSeq" id="WP_006002074.1">
    <property type="nucleotide sequence ID" value="NZ_AAEW02000017.1"/>
</dbReference>
<dbReference type="PANTHER" id="PTHR30625:SF11">
    <property type="entry name" value="MOTA_TOLQ_EXBB PROTON CHANNEL DOMAIN-CONTAINING PROTEIN"/>
    <property type="match status" value="1"/>
</dbReference>
<evidence type="ECO:0000313" key="10">
    <source>
        <dbReference type="Proteomes" id="UP000005695"/>
    </source>
</evidence>